<dbReference type="InterPro" id="IPR014718">
    <property type="entry name" value="GH-type_carb-bd"/>
</dbReference>
<evidence type="ECO:0000256" key="12">
    <source>
        <dbReference type="SAM" id="MobiDB-lite"/>
    </source>
</evidence>
<dbReference type="CDD" id="cd09019">
    <property type="entry name" value="galactose_mutarotase_like"/>
    <property type="match status" value="1"/>
</dbReference>
<keyword evidence="6 8" id="KW-0413">Isomerase</keyword>
<dbReference type="GO" id="GO:0030246">
    <property type="term" value="F:carbohydrate binding"/>
    <property type="evidence" value="ECO:0007669"/>
    <property type="project" value="InterPro"/>
</dbReference>
<dbReference type="Gene3D" id="2.70.98.10">
    <property type="match status" value="1"/>
</dbReference>
<keyword evidence="7 8" id="KW-0119">Carbohydrate metabolism</keyword>
<dbReference type="GO" id="GO:0004034">
    <property type="term" value="F:aldose 1-epimerase activity"/>
    <property type="evidence" value="ECO:0007669"/>
    <property type="project" value="UniProtKB-EC"/>
</dbReference>
<dbReference type="InterPro" id="IPR011013">
    <property type="entry name" value="Gal_mutarotase_sf_dom"/>
</dbReference>
<evidence type="ECO:0000256" key="3">
    <source>
        <dbReference type="ARBA" id="ARBA00006206"/>
    </source>
</evidence>
<dbReference type="EMBL" id="DYWQ01000105">
    <property type="protein sequence ID" value="HJF45559.1"/>
    <property type="molecule type" value="Genomic_DNA"/>
</dbReference>
<dbReference type="InterPro" id="IPR015443">
    <property type="entry name" value="Aldose_1-epimerase"/>
</dbReference>
<reference evidence="13" key="1">
    <citation type="journal article" date="2021" name="PeerJ">
        <title>Extensive microbial diversity within the chicken gut microbiome revealed by metagenomics and culture.</title>
        <authorList>
            <person name="Gilroy R."/>
            <person name="Ravi A."/>
            <person name="Getino M."/>
            <person name="Pursley I."/>
            <person name="Horton D.L."/>
            <person name="Alikhan N.F."/>
            <person name="Baker D."/>
            <person name="Gharbi K."/>
            <person name="Hall N."/>
            <person name="Watson M."/>
            <person name="Adriaenssens E.M."/>
            <person name="Foster-Nyarko E."/>
            <person name="Jarju S."/>
            <person name="Secka A."/>
            <person name="Antonio M."/>
            <person name="Oren A."/>
            <person name="Chaudhuri R.R."/>
            <person name="La Ragione R."/>
            <person name="Hildebrand F."/>
            <person name="Pallen M.J."/>
        </authorList>
    </citation>
    <scope>NUCLEOTIDE SEQUENCE</scope>
    <source>
        <strain evidence="13">CHK124-7917</strain>
    </source>
</reference>
<feature type="region of interest" description="Disordered" evidence="12">
    <location>
        <begin position="90"/>
        <end position="116"/>
    </location>
</feature>
<dbReference type="GO" id="GO:0033499">
    <property type="term" value="P:galactose catabolic process via UDP-galactose, Leloir pathway"/>
    <property type="evidence" value="ECO:0007669"/>
    <property type="project" value="TreeGrafter"/>
</dbReference>
<evidence type="ECO:0000256" key="8">
    <source>
        <dbReference type="PIRNR" id="PIRNR005096"/>
    </source>
</evidence>
<protein>
    <recommendedName>
        <fullName evidence="5 8">Aldose 1-epimerase</fullName>
        <ecNumber evidence="4 8">5.1.3.3</ecNumber>
    </recommendedName>
</protein>
<dbReference type="InterPro" id="IPR047215">
    <property type="entry name" value="Galactose_mutarotase-like"/>
</dbReference>
<comment type="similarity">
    <text evidence="3 8">Belongs to the aldose epimerase family.</text>
</comment>
<evidence type="ECO:0000256" key="9">
    <source>
        <dbReference type="PIRSR" id="PIRSR005096-1"/>
    </source>
</evidence>
<feature type="active site" description="Proton acceptor" evidence="9">
    <location>
        <position position="322"/>
    </location>
</feature>
<dbReference type="Pfam" id="PF01263">
    <property type="entry name" value="Aldose_epim"/>
    <property type="match status" value="1"/>
</dbReference>
<sequence>MIERRPFGTTPGGAEAARFVLEAGRVRASVSDFGATLLALELPDRDGAVADVLLGFDSVEGYAGENPAFFGGTVGPVANRTDRAEVPLSGVTYRLPGNDGPDGRNNNHTSSERGLHKRLWDAEADEASNAVRLTCRLADGELGLPGNRTFRATYALGEKDGAVELRVSYRCETDAPTYVNMTNHSYFNLAGNGSGDVLSQVVQVDAERFLPVREDSVPTGEVAGVAGTPFDFRRPKALGRDIDADDEQLRRGRGYDHCLCVRGYVPGGLPRRALLARDPASGRRLEVLLTTPAAHLYTGNWLGDKGAKGGFDYAPRSGFAFEPEFYPDAIHHPEWPQPVCDPESPWESEIVYRFSAT</sequence>
<evidence type="ECO:0000256" key="10">
    <source>
        <dbReference type="PIRSR" id="PIRSR005096-2"/>
    </source>
</evidence>
<organism evidence="13 14">
    <name type="scientific">Thermophilibacter provencensis</name>
    <dbReference type="NCBI Taxonomy" id="1852386"/>
    <lineage>
        <taxon>Bacteria</taxon>
        <taxon>Bacillati</taxon>
        <taxon>Actinomycetota</taxon>
        <taxon>Coriobacteriia</taxon>
        <taxon>Coriobacteriales</taxon>
        <taxon>Atopobiaceae</taxon>
        <taxon>Thermophilibacter</taxon>
    </lineage>
</organism>
<feature type="binding site" evidence="11">
    <location>
        <begin position="184"/>
        <end position="186"/>
    </location>
    <ligand>
        <name>beta-D-galactose</name>
        <dbReference type="ChEBI" id="CHEBI:27667"/>
    </ligand>
</feature>
<feature type="binding site" evidence="11">
    <location>
        <begin position="79"/>
        <end position="80"/>
    </location>
    <ligand>
        <name>beta-D-galactose</name>
        <dbReference type="ChEBI" id="CHEBI:27667"/>
    </ligand>
</feature>
<evidence type="ECO:0000256" key="1">
    <source>
        <dbReference type="ARBA" id="ARBA00001614"/>
    </source>
</evidence>
<dbReference type="AlphaFoldDB" id="A0A921GGQ5"/>
<evidence type="ECO:0000313" key="14">
    <source>
        <dbReference type="Proteomes" id="UP000697330"/>
    </source>
</evidence>
<proteinExistence type="inferred from homology"/>
<evidence type="ECO:0000256" key="2">
    <source>
        <dbReference type="ARBA" id="ARBA00005028"/>
    </source>
</evidence>
<accession>A0A921GGQ5</accession>
<dbReference type="PANTHER" id="PTHR10091">
    <property type="entry name" value="ALDOSE-1-EPIMERASE"/>
    <property type="match status" value="1"/>
</dbReference>
<evidence type="ECO:0000256" key="7">
    <source>
        <dbReference type="ARBA" id="ARBA00023277"/>
    </source>
</evidence>
<dbReference type="SUPFAM" id="SSF74650">
    <property type="entry name" value="Galactose mutarotase-like"/>
    <property type="match status" value="1"/>
</dbReference>
<evidence type="ECO:0000313" key="13">
    <source>
        <dbReference type="EMBL" id="HJF45559.1"/>
    </source>
</evidence>
<dbReference type="GO" id="GO:0006006">
    <property type="term" value="P:glucose metabolic process"/>
    <property type="evidence" value="ECO:0007669"/>
    <property type="project" value="TreeGrafter"/>
</dbReference>
<dbReference type="EC" id="5.1.3.3" evidence="4 8"/>
<dbReference type="PROSITE" id="PS00545">
    <property type="entry name" value="ALDOSE_1_EPIMERASE"/>
    <property type="match status" value="1"/>
</dbReference>
<reference evidence="13" key="2">
    <citation type="submission" date="2021-09" db="EMBL/GenBank/DDBJ databases">
        <authorList>
            <person name="Gilroy R."/>
        </authorList>
    </citation>
    <scope>NUCLEOTIDE SEQUENCE</scope>
    <source>
        <strain evidence="13">CHK124-7917</strain>
    </source>
</reference>
<evidence type="ECO:0000256" key="4">
    <source>
        <dbReference type="ARBA" id="ARBA00013185"/>
    </source>
</evidence>
<dbReference type="Proteomes" id="UP000697330">
    <property type="component" value="Unassembled WGS sequence"/>
</dbReference>
<gene>
    <name evidence="13" type="ORF">K8U72_07245</name>
</gene>
<comment type="catalytic activity">
    <reaction evidence="1 8">
        <text>alpha-D-glucose = beta-D-glucose</text>
        <dbReference type="Rhea" id="RHEA:10264"/>
        <dbReference type="ChEBI" id="CHEBI:15903"/>
        <dbReference type="ChEBI" id="CHEBI:17925"/>
        <dbReference type="EC" id="5.1.3.3"/>
    </reaction>
</comment>
<dbReference type="InterPro" id="IPR008183">
    <property type="entry name" value="Aldose_1/G6P_1-epimerase"/>
</dbReference>
<dbReference type="PANTHER" id="PTHR10091:SF0">
    <property type="entry name" value="GALACTOSE MUTAROTASE"/>
    <property type="match status" value="1"/>
</dbReference>
<comment type="caution">
    <text evidence="13">The sequence shown here is derived from an EMBL/GenBank/DDBJ whole genome shotgun (WGS) entry which is preliminary data.</text>
</comment>
<evidence type="ECO:0000256" key="11">
    <source>
        <dbReference type="PIRSR" id="PIRSR005096-3"/>
    </source>
</evidence>
<dbReference type="InterPro" id="IPR018052">
    <property type="entry name" value="Ald1_epimerase_CS"/>
</dbReference>
<feature type="binding site" evidence="10">
    <location>
        <position position="256"/>
    </location>
    <ligand>
        <name>beta-D-galactose</name>
        <dbReference type="ChEBI" id="CHEBI:27667"/>
    </ligand>
</feature>
<feature type="active site" description="Proton donor" evidence="9">
    <location>
        <position position="184"/>
    </location>
</feature>
<dbReference type="RefSeq" id="WP_273448565.1">
    <property type="nucleotide sequence ID" value="NZ_CALUGK010000057.1"/>
</dbReference>
<evidence type="ECO:0000256" key="5">
    <source>
        <dbReference type="ARBA" id="ARBA00014165"/>
    </source>
</evidence>
<dbReference type="PIRSF" id="PIRSF005096">
    <property type="entry name" value="GALM"/>
    <property type="match status" value="1"/>
</dbReference>
<comment type="pathway">
    <text evidence="2 8">Carbohydrate metabolism; hexose metabolism.</text>
</comment>
<feature type="compositionally biased region" description="Low complexity" evidence="12">
    <location>
        <begin position="96"/>
        <end position="107"/>
    </location>
</feature>
<evidence type="ECO:0000256" key="6">
    <source>
        <dbReference type="ARBA" id="ARBA00023235"/>
    </source>
</evidence>
<name>A0A921GGQ5_9ACTN</name>